<dbReference type="InterPro" id="IPR029069">
    <property type="entry name" value="HotDog_dom_sf"/>
</dbReference>
<dbReference type="Proteomes" id="UP000187059">
    <property type="component" value="Chromosome"/>
</dbReference>
<evidence type="ECO:0000313" key="1">
    <source>
        <dbReference type="EMBL" id="APZ53189.1"/>
    </source>
</evidence>
<dbReference type="RefSeq" id="WP_076700697.1">
    <property type="nucleotide sequence ID" value="NZ_CP015093.1"/>
</dbReference>
<dbReference type="PANTHER" id="PTHR12475:SF4">
    <property type="entry name" value="PROTEIN THEM6"/>
    <property type="match status" value="1"/>
</dbReference>
<organism evidence="1 2">
    <name type="scientific">Salipiger abyssi</name>
    <dbReference type="NCBI Taxonomy" id="1250539"/>
    <lineage>
        <taxon>Bacteria</taxon>
        <taxon>Pseudomonadati</taxon>
        <taxon>Pseudomonadota</taxon>
        <taxon>Alphaproteobacteria</taxon>
        <taxon>Rhodobacterales</taxon>
        <taxon>Roseobacteraceae</taxon>
        <taxon>Salipiger</taxon>
    </lineage>
</organism>
<keyword evidence="2" id="KW-1185">Reference proteome</keyword>
<reference evidence="1 2" key="1">
    <citation type="submission" date="2016-04" db="EMBL/GenBank/DDBJ databases">
        <title>Deep-sea bacteria in the southern Pacific.</title>
        <authorList>
            <person name="Tang K."/>
        </authorList>
    </citation>
    <scope>NUCLEOTIDE SEQUENCE [LARGE SCALE GENOMIC DNA]</scope>
    <source>
        <strain evidence="1 2">JLT2014</strain>
    </source>
</reference>
<accession>A0A1P8UUY0</accession>
<dbReference type="AlphaFoldDB" id="A0A1P8UUY0"/>
<gene>
    <name evidence="1" type="ORF">Ga0080574_TMP2855</name>
</gene>
<dbReference type="OrthoDB" id="3727779at2"/>
<evidence type="ECO:0000313" key="2">
    <source>
        <dbReference type="Proteomes" id="UP000187059"/>
    </source>
</evidence>
<dbReference type="PANTHER" id="PTHR12475">
    <property type="match status" value="1"/>
</dbReference>
<name>A0A1P8UUY0_9RHOB</name>
<dbReference type="CDD" id="cd00586">
    <property type="entry name" value="4HBT"/>
    <property type="match status" value="1"/>
</dbReference>
<dbReference type="KEGG" id="paby:Ga0080574_TMP2855"/>
<proteinExistence type="predicted"/>
<dbReference type="InterPro" id="IPR051490">
    <property type="entry name" value="THEM6_lcsJ_thioesterase"/>
</dbReference>
<dbReference type="Pfam" id="PF13279">
    <property type="entry name" value="4HBT_2"/>
    <property type="match status" value="1"/>
</dbReference>
<dbReference type="EMBL" id="CP015093">
    <property type="protein sequence ID" value="APZ53189.1"/>
    <property type="molecule type" value="Genomic_DNA"/>
</dbReference>
<sequence length="178" mass="20908">MFPFIRMAKEIWLTRKQPALAHDGVHVSHHMCWPWDLDMWNELNNGRTLTLLDLGRFPLAMRTGLIGALRRERWRLTMAGVVVRYRRRIQTFERVEMHSRLIGWDRRFLYIEQSLWKADGDCATHAVYRAAVTDRNGIVGTDRVSVAMGIASPAPELPIWVQHWLRAEDERPWPPERG</sequence>
<dbReference type="SUPFAM" id="SSF54637">
    <property type="entry name" value="Thioesterase/thiol ester dehydrase-isomerase"/>
    <property type="match status" value="1"/>
</dbReference>
<protein>
    <submittedName>
        <fullName evidence="1">Putative thioesterase</fullName>
    </submittedName>
</protein>
<dbReference type="Gene3D" id="3.10.129.10">
    <property type="entry name" value="Hotdog Thioesterase"/>
    <property type="match status" value="1"/>
</dbReference>
<dbReference type="STRING" id="1250539.Ga0080574_TMP2855"/>